<dbReference type="AlphaFoldDB" id="A0A8J5MTP3"/>
<accession>A0A8J5MTP3</accession>
<dbReference type="PANTHER" id="PTHR24359:SF1">
    <property type="entry name" value="INHIBITOR OF NUCLEAR FACTOR KAPPA-B KINASE EPSILON SUBUNIT HOMOLOG 1-RELATED"/>
    <property type="match status" value="1"/>
</dbReference>
<organism evidence="2 3">
    <name type="scientific">Homarus americanus</name>
    <name type="common">American lobster</name>
    <dbReference type="NCBI Taxonomy" id="6706"/>
    <lineage>
        <taxon>Eukaryota</taxon>
        <taxon>Metazoa</taxon>
        <taxon>Ecdysozoa</taxon>
        <taxon>Arthropoda</taxon>
        <taxon>Crustacea</taxon>
        <taxon>Multicrustacea</taxon>
        <taxon>Malacostraca</taxon>
        <taxon>Eumalacostraca</taxon>
        <taxon>Eucarida</taxon>
        <taxon>Decapoda</taxon>
        <taxon>Pleocyemata</taxon>
        <taxon>Astacidea</taxon>
        <taxon>Nephropoidea</taxon>
        <taxon>Nephropidae</taxon>
        <taxon>Homarus</taxon>
    </lineage>
</organism>
<comment type="caution">
    <text evidence="2">The sequence shown here is derived from an EMBL/GenBank/DDBJ whole genome shotgun (WGS) entry which is preliminary data.</text>
</comment>
<evidence type="ECO:0000313" key="2">
    <source>
        <dbReference type="EMBL" id="KAG7163613.1"/>
    </source>
</evidence>
<dbReference type="SMART" id="SM00220">
    <property type="entry name" value="S_TKc"/>
    <property type="match status" value="1"/>
</dbReference>
<dbReference type="Pfam" id="PF00069">
    <property type="entry name" value="Pkinase"/>
    <property type="match status" value="1"/>
</dbReference>
<evidence type="ECO:0000313" key="3">
    <source>
        <dbReference type="Proteomes" id="UP000747542"/>
    </source>
</evidence>
<keyword evidence="3" id="KW-1185">Reference proteome</keyword>
<sequence length="241" mass="27569">MKPFETYDSYAFAQEFAPISDLSKFVRVGGVGEARAKRAAEQVTQALEFMHKEDLVHRDVCIDNIFVFNREVTRFKLGDFGSTQRVGAFVKNQNVQSPWAPPEVSLTVYNEGYHVHTAQDAWQLGILIYVCLTGSYPWSSADITDQHYNSWVAWLKRKTAKLPPHFKCFTPRLLRLLRRLLQPKPDKRSGVREVYKYLSDPWLIKGAEDFGISSDSSSSESLSQESLVTRIEKKLAKLLHP</sequence>
<feature type="domain" description="Protein kinase" evidence="1">
    <location>
        <begin position="1"/>
        <end position="203"/>
    </location>
</feature>
<name>A0A8J5MTP3_HOMAM</name>
<dbReference type="InterPro" id="IPR008266">
    <property type="entry name" value="Tyr_kinase_AS"/>
</dbReference>
<dbReference type="GO" id="GO:0004674">
    <property type="term" value="F:protein serine/threonine kinase activity"/>
    <property type="evidence" value="ECO:0007669"/>
    <property type="project" value="TreeGrafter"/>
</dbReference>
<dbReference type="PROSITE" id="PS50011">
    <property type="entry name" value="PROTEIN_KINASE_DOM"/>
    <property type="match status" value="1"/>
</dbReference>
<dbReference type="OrthoDB" id="6513151at2759"/>
<dbReference type="PROSITE" id="PS00109">
    <property type="entry name" value="PROTEIN_KINASE_TYR"/>
    <property type="match status" value="1"/>
</dbReference>
<gene>
    <name evidence="2" type="primary">meng-L4</name>
    <name evidence="2" type="ORF">Hamer_G002830</name>
</gene>
<dbReference type="Proteomes" id="UP000747542">
    <property type="component" value="Unassembled WGS sequence"/>
</dbReference>
<dbReference type="PANTHER" id="PTHR24359">
    <property type="entry name" value="SERINE/THREONINE-PROTEIN KINASE SBK1"/>
    <property type="match status" value="1"/>
</dbReference>
<dbReference type="EMBL" id="JAHLQT010026447">
    <property type="protein sequence ID" value="KAG7163613.1"/>
    <property type="molecule type" value="Genomic_DNA"/>
</dbReference>
<keyword evidence="2" id="KW-0418">Kinase</keyword>
<dbReference type="GO" id="GO:0005524">
    <property type="term" value="F:ATP binding"/>
    <property type="evidence" value="ECO:0007669"/>
    <property type="project" value="InterPro"/>
</dbReference>
<protein>
    <submittedName>
        <fullName evidence="2">Serine/threonine-protein kinase meng-po-like 4</fullName>
    </submittedName>
</protein>
<proteinExistence type="predicted"/>
<dbReference type="InterPro" id="IPR000719">
    <property type="entry name" value="Prot_kinase_dom"/>
</dbReference>
<reference evidence="2" key="1">
    <citation type="journal article" date="2021" name="Sci. Adv.">
        <title>The American lobster genome reveals insights on longevity, neural, and immune adaptations.</title>
        <authorList>
            <person name="Polinski J.M."/>
            <person name="Zimin A.V."/>
            <person name="Clark K.F."/>
            <person name="Kohn A.B."/>
            <person name="Sadowski N."/>
            <person name="Timp W."/>
            <person name="Ptitsyn A."/>
            <person name="Khanna P."/>
            <person name="Romanova D.Y."/>
            <person name="Williams P."/>
            <person name="Greenwood S.J."/>
            <person name="Moroz L.L."/>
            <person name="Walt D.R."/>
            <person name="Bodnar A.G."/>
        </authorList>
    </citation>
    <scope>NUCLEOTIDE SEQUENCE</scope>
    <source>
        <strain evidence="2">GMGI-L3</strain>
    </source>
</reference>
<keyword evidence="2" id="KW-0808">Transferase</keyword>
<evidence type="ECO:0000259" key="1">
    <source>
        <dbReference type="PROSITE" id="PS50011"/>
    </source>
</evidence>